<gene>
    <name evidence="2" type="ORF">AUR64_03905</name>
</gene>
<dbReference type="PANTHER" id="PTHR37291:SF1">
    <property type="entry name" value="TYPE IV METHYL-DIRECTED RESTRICTION ENZYME ECOKMCRB SUBUNIT"/>
    <property type="match status" value="1"/>
</dbReference>
<comment type="caution">
    <text evidence="2">The sequence shown here is derived from an EMBL/GenBank/DDBJ whole genome shotgun (WGS) entry which is preliminary data.</text>
</comment>
<dbReference type="STRING" id="1514971.AUR64_03905"/>
<organism evidence="2 3">
    <name type="scientific">Haloprofundus marisrubri</name>
    <dbReference type="NCBI Taxonomy" id="1514971"/>
    <lineage>
        <taxon>Archaea</taxon>
        <taxon>Methanobacteriati</taxon>
        <taxon>Methanobacteriota</taxon>
        <taxon>Stenosarchaea group</taxon>
        <taxon>Halobacteria</taxon>
        <taxon>Halobacteriales</taxon>
        <taxon>Haloferacaceae</taxon>
        <taxon>Haloprofundus</taxon>
    </lineage>
</organism>
<accession>A0A0W1RE40</accession>
<protein>
    <recommendedName>
        <fullName evidence="1">AAA+ ATPase domain-containing protein</fullName>
    </recommendedName>
</protein>
<dbReference type="PANTHER" id="PTHR37291">
    <property type="entry name" value="5-METHYLCYTOSINE-SPECIFIC RESTRICTION ENZYME B"/>
    <property type="match status" value="1"/>
</dbReference>
<dbReference type="InterPro" id="IPR003593">
    <property type="entry name" value="AAA+_ATPase"/>
</dbReference>
<dbReference type="EMBL" id="LOPU01000004">
    <property type="protein sequence ID" value="KTG11408.1"/>
    <property type="molecule type" value="Genomic_DNA"/>
</dbReference>
<proteinExistence type="predicted"/>
<keyword evidence="3" id="KW-1185">Reference proteome</keyword>
<dbReference type="InterPro" id="IPR011704">
    <property type="entry name" value="ATPase_dyneun-rel_AAA"/>
</dbReference>
<dbReference type="GO" id="GO:0005524">
    <property type="term" value="F:ATP binding"/>
    <property type="evidence" value="ECO:0007669"/>
    <property type="project" value="InterPro"/>
</dbReference>
<dbReference type="CDD" id="cd00009">
    <property type="entry name" value="AAA"/>
    <property type="match status" value="1"/>
</dbReference>
<dbReference type="Pfam" id="PF07728">
    <property type="entry name" value="AAA_5"/>
    <property type="match status" value="1"/>
</dbReference>
<dbReference type="InterPro" id="IPR052934">
    <property type="entry name" value="Methyl-DNA_Rec/Restrict_Enz"/>
</dbReference>
<dbReference type="GO" id="GO:0016887">
    <property type="term" value="F:ATP hydrolysis activity"/>
    <property type="evidence" value="ECO:0007669"/>
    <property type="project" value="InterPro"/>
</dbReference>
<sequence length="720" mass="81133">MQPVGDNWIEWFKQTVHTPYDFTAKLNPPAELGERTQERVWGVPEGERNDSQFESLSVGDYILFYRRKVFFAVAEVSEKLRSHDAGEWIWENRASWNVFFLTNYRLLNLPRNKMWEYLDYKQNFDMRGFRRVPEDRLKGIWDDGYDTFIDLFDDYATQTPELPNLEANQRGIGSDWENGSLVTREINQLDVTPTTEIDELIQTVITNGADSPSTYWVNQGDEDEIKGVRGRPNLAYVSASVDNVWHHDLSQLETGDILFHYYDGALIGLSRVLQSALILKLNGQDRYVVPVDLCRVEDPISKAELTEAIVDETLSLEQLPLFLAPKQGYLIEIDSSAASELLQRLVQGYSRDTLTKYLDPLRVEIDLPDKLYFDDAREIKHDIEASLNSGKHVILTGPPGTGKSKIAKSIAEQSSELEQVDGYRFVTATSDMTTYDTIGGYVPNRSAEGDELEFRARQFLSCFRDDGVKNDWLIIDEINRADIDKAFGQLFSVLSGDSVELPYDDDGAVQIEWVDSNTQDNRLAAAESSPNIYPVTPSWRLLATMNTQDKASLYEMSFAFMRRFNFIHIGLPELSENSEIRASLLKPGSGAGYADGWINDYDGAGSVNTALETGHADIAVLWATINEKRPIGPSIVKDIAEYVAAHNGDFEAALTRATVSLVFPQLEGLRPDEQVALLRDLNTESAVDTKADRVTPALDFETLYAKADDFFGIEVTSADE</sequence>
<dbReference type="AlphaFoldDB" id="A0A0W1RE40"/>
<dbReference type="Gene3D" id="3.40.50.300">
    <property type="entry name" value="P-loop containing nucleotide triphosphate hydrolases"/>
    <property type="match status" value="1"/>
</dbReference>
<feature type="domain" description="AAA+ ATPase" evidence="1">
    <location>
        <begin position="389"/>
        <end position="573"/>
    </location>
</feature>
<dbReference type="InterPro" id="IPR027417">
    <property type="entry name" value="P-loop_NTPase"/>
</dbReference>
<evidence type="ECO:0000313" key="2">
    <source>
        <dbReference type="EMBL" id="KTG11408.1"/>
    </source>
</evidence>
<dbReference type="Proteomes" id="UP000054387">
    <property type="component" value="Unassembled WGS sequence"/>
</dbReference>
<dbReference type="SUPFAM" id="SSF52540">
    <property type="entry name" value="P-loop containing nucleoside triphosphate hydrolases"/>
    <property type="match status" value="1"/>
</dbReference>
<name>A0A0W1RE40_9EURY</name>
<reference evidence="2 3" key="1">
    <citation type="submission" date="2015-12" db="EMBL/GenBank/DDBJ databases">
        <title>Haloprofundus marisrubri gen. nov., sp. nov., an extremely halophilic archaeon isolated from the Discovery deep brine-seawater interface in the Red Sea.</title>
        <authorList>
            <person name="Zhang G."/>
            <person name="Stingl U."/>
            <person name="Rashid M."/>
        </authorList>
    </citation>
    <scope>NUCLEOTIDE SEQUENCE [LARGE SCALE GENOMIC DNA]</scope>
    <source>
        <strain evidence="2 3">SB9</strain>
    </source>
</reference>
<dbReference type="SMART" id="SM00382">
    <property type="entry name" value="AAA"/>
    <property type="match status" value="1"/>
</dbReference>
<evidence type="ECO:0000259" key="1">
    <source>
        <dbReference type="SMART" id="SM00382"/>
    </source>
</evidence>
<evidence type="ECO:0000313" key="3">
    <source>
        <dbReference type="Proteomes" id="UP000054387"/>
    </source>
</evidence>